<feature type="transmembrane region" description="Helical" evidence="9">
    <location>
        <begin position="46"/>
        <end position="69"/>
    </location>
</feature>
<evidence type="ECO:0000256" key="2">
    <source>
        <dbReference type="ARBA" id="ARBA00004370"/>
    </source>
</evidence>
<organism evidence="12 13">
    <name type="scientific">Rhodoplanes serenus</name>
    <dbReference type="NCBI Taxonomy" id="200615"/>
    <lineage>
        <taxon>Bacteria</taxon>
        <taxon>Pseudomonadati</taxon>
        <taxon>Pseudomonadota</taxon>
        <taxon>Alphaproteobacteria</taxon>
        <taxon>Hyphomicrobiales</taxon>
        <taxon>Nitrobacteraceae</taxon>
        <taxon>Rhodoplanes</taxon>
    </lineage>
</organism>
<gene>
    <name evidence="12" type="primary">zraS_1</name>
    <name evidence="12" type="ORF">RHODGE_RHODGE_03377</name>
</gene>
<dbReference type="InterPro" id="IPR003660">
    <property type="entry name" value="HAMP_dom"/>
</dbReference>
<evidence type="ECO:0000313" key="13">
    <source>
        <dbReference type="Proteomes" id="UP000289200"/>
    </source>
</evidence>
<dbReference type="Gene3D" id="1.10.287.130">
    <property type="match status" value="1"/>
</dbReference>
<reference evidence="13" key="1">
    <citation type="submission" date="2018-10" db="EMBL/GenBank/DDBJ databases">
        <authorList>
            <person name="Peiro R."/>
            <person name="Begona"/>
            <person name="Cbmso G."/>
            <person name="Lopez M."/>
            <person name="Gonzalez S."/>
            <person name="Sacristan E."/>
            <person name="Castillo E."/>
        </authorList>
    </citation>
    <scope>NUCLEOTIDE SEQUENCE [LARGE SCALE GENOMIC DNA]</scope>
</reference>
<dbReference type="PANTHER" id="PTHR43065">
    <property type="entry name" value="SENSOR HISTIDINE KINASE"/>
    <property type="match status" value="1"/>
</dbReference>
<dbReference type="Gene3D" id="3.30.565.10">
    <property type="entry name" value="Histidine kinase-like ATPase, C-terminal domain"/>
    <property type="match status" value="1"/>
</dbReference>
<dbReference type="SUPFAM" id="SSF55874">
    <property type="entry name" value="ATPase domain of HSP90 chaperone/DNA topoisomerase II/histidine kinase"/>
    <property type="match status" value="1"/>
</dbReference>
<keyword evidence="5" id="KW-0808">Transferase</keyword>
<feature type="compositionally biased region" description="Low complexity" evidence="8">
    <location>
        <begin position="12"/>
        <end position="31"/>
    </location>
</feature>
<feature type="domain" description="Histidine kinase" evidence="10">
    <location>
        <begin position="449"/>
        <end position="681"/>
    </location>
</feature>
<dbReference type="AlphaFoldDB" id="A0A3S5CYJ3"/>
<protein>
    <recommendedName>
        <fullName evidence="3">histidine kinase</fullName>
        <ecNumber evidence="3">2.7.13.3</ecNumber>
    </recommendedName>
</protein>
<evidence type="ECO:0000256" key="4">
    <source>
        <dbReference type="ARBA" id="ARBA00022553"/>
    </source>
</evidence>
<dbReference type="EC" id="2.7.13.3" evidence="3"/>
<dbReference type="Pfam" id="PF00672">
    <property type="entry name" value="HAMP"/>
    <property type="match status" value="1"/>
</dbReference>
<evidence type="ECO:0000256" key="7">
    <source>
        <dbReference type="SAM" id="Coils"/>
    </source>
</evidence>
<dbReference type="PRINTS" id="PR00344">
    <property type="entry name" value="BCTRLSENSOR"/>
</dbReference>
<sequence>MTVSAPPPSSVAPPAAIEPAAGAGSGAATPSRRGLSPERLVRLLPIRWRILSIAVLNTAVVLILAALIWSGAMALGRAWDEVRAVRESDTLLVTLEGEAGRLQNLIHRYINEPSPEIFAEILLVREAVLGLLRTRKPADRMLADAMDKLAGVTERFLDGFGELRGVQAAINRVYEDEVLRPAREMAGLYSIIEGVAGRRDALIWPSLGKSREAFTASLVAANAYYLSLAMTAADEAQRNLETIERTIPVMVDLAETDVQRAALDALGRRAAAFRAGLASLSERFAARTHILRTAIDGNQASMISTIDSLQHEMRERENRAQASLDGTLRRIFRQVVLVASGFLVAILIGAAVVTSSIREPLRELMSAMHAIVAGQYDKVIRSTREKDEIGAMARAVEVFRENAIAKRQAENDLRAAKENAETALRELRDAQKSLIDAEKLAALGGLVAGVAHEVNNPVGISLTVASSLSRRADVFAGEIAQGPLRRSKLDEFVAGTRDAAGQLVANLQRAGELIQSFKQVAVDRSHAELRDFDLREATEQIVASVRPVLRKAQIALVLEVPDGIAMDSYPGSYGQVLTNLFLNAVAHAFPDGRTGTIEVRARPLGPQHVEIIVADDGVGMTDAVRRRAFDPFFTTRRGQGGTGLGLHIIHSLVTQSLGGRLTLDTAAGHGTSFRMVLPRRAGGSVDTVAAGAVPALQITDRAHG</sequence>
<dbReference type="SMART" id="SM00387">
    <property type="entry name" value="HATPase_c"/>
    <property type="match status" value="1"/>
</dbReference>
<comment type="subcellular location">
    <subcellularLocation>
        <location evidence="2">Membrane</location>
    </subcellularLocation>
</comment>
<dbReference type="Pfam" id="PF02518">
    <property type="entry name" value="HATPase_c"/>
    <property type="match status" value="1"/>
</dbReference>
<dbReference type="GO" id="GO:0007165">
    <property type="term" value="P:signal transduction"/>
    <property type="evidence" value="ECO:0007669"/>
    <property type="project" value="InterPro"/>
</dbReference>
<evidence type="ECO:0000256" key="8">
    <source>
        <dbReference type="SAM" id="MobiDB-lite"/>
    </source>
</evidence>
<dbReference type="InterPro" id="IPR036890">
    <property type="entry name" value="HATPase_C_sf"/>
</dbReference>
<dbReference type="SMART" id="SM00304">
    <property type="entry name" value="HAMP"/>
    <property type="match status" value="1"/>
</dbReference>
<accession>A0A3S5CYJ3</accession>
<dbReference type="Proteomes" id="UP000289200">
    <property type="component" value="Unassembled WGS sequence"/>
</dbReference>
<feature type="transmembrane region" description="Helical" evidence="9">
    <location>
        <begin position="335"/>
        <end position="357"/>
    </location>
</feature>
<dbReference type="PROSITE" id="PS50109">
    <property type="entry name" value="HIS_KIN"/>
    <property type="match status" value="1"/>
</dbReference>
<proteinExistence type="predicted"/>
<name>A0A3S5CYJ3_9BRAD</name>
<dbReference type="EMBL" id="UWOC01000163">
    <property type="protein sequence ID" value="VCU10191.1"/>
    <property type="molecule type" value="Genomic_DNA"/>
</dbReference>
<dbReference type="InterPro" id="IPR003594">
    <property type="entry name" value="HATPase_dom"/>
</dbReference>
<dbReference type="PROSITE" id="PS50885">
    <property type="entry name" value="HAMP"/>
    <property type="match status" value="1"/>
</dbReference>
<dbReference type="InterPro" id="IPR005467">
    <property type="entry name" value="His_kinase_dom"/>
</dbReference>
<evidence type="ECO:0000256" key="9">
    <source>
        <dbReference type="SAM" id="Phobius"/>
    </source>
</evidence>
<dbReference type="GO" id="GO:0004673">
    <property type="term" value="F:protein histidine kinase activity"/>
    <property type="evidence" value="ECO:0007669"/>
    <property type="project" value="UniProtKB-EC"/>
</dbReference>
<dbReference type="SUPFAM" id="SSF158472">
    <property type="entry name" value="HAMP domain-like"/>
    <property type="match status" value="1"/>
</dbReference>
<feature type="region of interest" description="Disordered" evidence="8">
    <location>
        <begin position="1"/>
        <end position="33"/>
    </location>
</feature>
<feature type="domain" description="HAMP" evidence="11">
    <location>
        <begin position="355"/>
        <end position="408"/>
    </location>
</feature>
<dbReference type="PANTHER" id="PTHR43065:SF42">
    <property type="entry name" value="TWO-COMPONENT SENSOR PPRA"/>
    <property type="match status" value="1"/>
</dbReference>
<evidence type="ECO:0000256" key="6">
    <source>
        <dbReference type="ARBA" id="ARBA00022777"/>
    </source>
</evidence>
<keyword evidence="4" id="KW-0597">Phosphoprotein</keyword>
<evidence type="ECO:0000256" key="3">
    <source>
        <dbReference type="ARBA" id="ARBA00012438"/>
    </source>
</evidence>
<dbReference type="CDD" id="cd06225">
    <property type="entry name" value="HAMP"/>
    <property type="match status" value="1"/>
</dbReference>
<keyword evidence="9" id="KW-1133">Transmembrane helix</keyword>
<keyword evidence="9" id="KW-0472">Membrane</keyword>
<keyword evidence="7" id="KW-0175">Coiled coil</keyword>
<evidence type="ECO:0000259" key="10">
    <source>
        <dbReference type="PROSITE" id="PS50109"/>
    </source>
</evidence>
<feature type="compositionally biased region" description="Pro residues" evidence="8">
    <location>
        <begin position="1"/>
        <end position="11"/>
    </location>
</feature>
<keyword evidence="9" id="KW-0812">Transmembrane</keyword>
<dbReference type="Gene3D" id="6.10.340.10">
    <property type="match status" value="1"/>
</dbReference>
<evidence type="ECO:0000259" key="11">
    <source>
        <dbReference type="PROSITE" id="PS50885"/>
    </source>
</evidence>
<keyword evidence="6" id="KW-0418">Kinase</keyword>
<evidence type="ECO:0000313" key="12">
    <source>
        <dbReference type="EMBL" id="VCU10191.1"/>
    </source>
</evidence>
<dbReference type="GO" id="GO:0016020">
    <property type="term" value="C:membrane"/>
    <property type="evidence" value="ECO:0007669"/>
    <property type="project" value="UniProtKB-SubCell"/>
</dbReference>
<comment type="catalytic activity">
    <reaction evidence="1">
        <text>ATP + protein L-histidine = ADP + protein N-phospho-L-histidine.</text>
        <dbReference type="EC" id="2.7.13.3"/>
    </reaction>
</comment>
<evidence type="ECO:0000256" key="5">
    <source>
        <dbReference type="ARBA" id="ARBA00022679"/>
    </source>
</evidence>
<keyword evidence="13" id="KW-1185">Reference proteome</keyword>
<evidence type="ECO:0000256" key="1">
    <source>
        <dbReference type="ARBA" id="ARBA00000085"/>
    </source>
</evidence>
<dbReference type="InterPro" id="IPR004358">
    <property type="entry name" value="Sig_transdc_His_kin-like_C"/>
</dbReference>
<comment type="caution">
    <text evidence="12">The sequence shown here is derived from an EMBL/GenBank/DDBJ whole genome shotgun (WGS) entry which is preliminary data.</text>
</comment>
<feature type="coiled-coil region" evidence="7">
    <location>
        <begin position="406"/>
        <end position="440"/>
    </location>
</feature>